<sequence length="179" mass="18174">MSTLTVVGIVAGPEAGGRTATAVAGVLEGTGATTSLLELSQTSEADVVAAIEAADAVVFGSPVYRASHTASLKALLEGTERGKWGEKTAPLQGKAAATVLTGASGHHFLAQNELRAVLSGFFAVQVLSPGLYFDHGGYVDRNTLTETSTALARSHGAALADLTTAVRGSKALRDLTPIV</sequence>
<dbReference type="AlphaFoldDB" id="A0A4Q7UYT4"/>
<dbReference type="OrthoDB" id="4945646at2"/>
<dbReference type="InterPro" id="IPR029039">
    <property type="entry name" value="Flavoprotein-like_sf"/>
</dbReference>
<dbReference type="Proteomes" id="UP000291591">
    <property type="component" value="Unassembled WGS sequence"/>
</dbReference>
<dbReference type="InterPro" id="IPR005025">
    <property type="entry name" value="FMN_Rdtase-like_dom"/>
</dbReference>
<organism evidence="5 6">
    <name type="scientific">Pseudonocardia sediminis</name>
    <dbReference type="NCBI Taxonomy" id="1397368"/>
    <lineage>
        <taxon>Bacteria</taxon>
        <taxon>Bacillati</taxon>
        <taxon>Actinomycetota</taxon>
        <taxon>Actinomycetes</taxon>
        <taxon>Pseudonocardiales</taxon>
        <taxon>Pseudonocardiaceae</taxon>
        <taxon>Pseudonocardia</taxon>
    </lineage>
</organism>
<keyword evidence="1" id="KW-0285">Flavoprotein</keyword>
<dbReference type="Pfam" id="PF03358">
    <property type="entry name" value="FMN_red"/>
    <property type="match status" value="1"/>
</dbReference>
<dbReference type="Gene3D" id="3.40.50.360">
    <property type="match status" value="1"/>
</dbReference>
<dbReference type="EMBL" id="SHKL01000001">
    <property type="protein sequence ID" value="RZT85349.1"/>
    <property type="molecule type" value="Genomic_DNA"/>
</dbReference>
<evidence type="ECO:0000256" key="3">
    <source>
        <dbReference type="ARBA" id="ARBA00023002"/>
    </source>
</evidence>
<feature type="domain" description="NADPH-dependent FMN reductase-like" evidence="4">
    <location>
        <begin position="6"/>
        <end position="135"/>
    </location>
</feature>
<evidence type="ECO:0000259" key="4">
    <source>
        <dbReference type="Pfam" id="PF03358"/>
    </source>
</evidence>
<proteinExistence type="predicted"/>
<keyword evidence="6" id="KW-1185">Reference proteome</keyword>
<protein>
    <submittedName>
        <fullName evidence="5">FMN reductase</fullName>
    </submittedName>
</protein>
<dbReference type="RefSeq" id="WP_130289822.1">
    <property type="nucleotide sequence ID" value="NZ_SHKL01000001.1"/>
</dbReference>
<keyword evidence="3" id="KW-0560">Oxidoreductase</keyword>
<dbReference type="GO" id="GO:0016491">
    <property type="term" value="F:oxidoreductase activity"/>
    <property type="evidence" value="ECO:0007669"/>
    <property type="project" value="UniProtKB-KW"/>
</dbReference>
<dbReference type="PANTHER" id="PTHR43408">
    <property type="entry name" value="FMN REDUCTASE (NADPH)"/>
    <property type="match status" value="1"/>
</dbReference>
<reference evidence="5 6" key="1">
    <citation type="submission" date="2019-02" db="EMBL/GenBank/DDBJ databases">
        <title>Sequencing the genomes of 1000 actinobacteria strains.</title>
        <authorList>
            <person name="Klenk H.-P."/>
        </authorList>
    </citation>
    <scope>NUCLEOTIDE SEQUENCE [LARGE SCALE GENOMIC DNA]</scope>
    <source>
        <strain evidence="5 6">DSM 45779</strain>
    </source>
</reference>
<evidence type="ECO:0000256" key="2">
    <source>
        <dbReference type="ARBA" id="ARBA00022643"/>
    </source>
</evidence>
<evidence type="ECO:0000313" key="6">
    <source>
        <dbReference type="Proteomes" id="UP000291591"/>
    </source>
</evidence>
<dbReference type="InterPro" id="IPR051814">
    <property type="entry name" value="NAD(P)H-dep_FMN_reductase"/>
</dbReference>
<comment type="caution">
    <text evidence="5">The sequence shown here is derived from an EMBL/GenBank/DDBJ whole genome shotgun (WGS) entry which is preliminary data.</text>
</comment>
<gene>
    <name evidence="5" type="ORF">EV383_2214</name>
</gene>
<name>A0A4Q7UYT4_PSEST</name>
<evidence type="ECO:0000313" key="5">
    <source>
        <dbReference type="EMBL" id="RZT85349.1"/>
    </source>
</evidence>
<dbReference type="SUPFAM" id="SSF52218">
    <property type="entry name" value="Flavoproteins"/>
    <property type="match status" value="1"/>
</dbReference>
<dbReference type="PANTHER" id="PTHR43408:SF2">
    <property type="entry name" value="FMN REDUCTASE (NADPH)"/>
    <property type="match status" value="1"/>
</dbReference>
<accession>A0A4Q7UYT4</accession>
<evidence type="ECO:0000256" key="1">
    <source>
        <dbReference type="ARBA" id="ARBA00022630"/>
    </source>
</evidence>
<keyword evidence="2" id="KW-0288">FMN</keyword>